<dbReference type="InterPro" id="IPR043166">
    <property type="entry name" value="LarA-like_C"/>
</dbReference>
<dbReference type="Pfam" id="PF09861">
    <property type="entry name" value="Lar_N"/>
    <property type="match status" value="1"/>
</dbReference>
<proteinExistence type="predicted"/>
<evidence type="ECO:0000256" key="1">
    <source>
        <dbReference type="SAM" id="MobiDB-lite"/>
    </source>
</evidence>
<dbReference type="PANTHER" id="PTHR33171">
    <property type="entry name" value="LAR_N DOMAIN-CONTAINING PROTEIN"/>
    <property type="match status" value="1"/>
</dbReference>
<dbReference type="Proteomes" id="UP000609651">
    <property type="component" value="Unassembled WGS sequence"/>
</dbReference>
<dbReference type="PANTHER" id="PTHR33171:SF17">
    <property type="entry name" value="LARA-LIKE N-TERMINAL DOMAIN-CONTAINING PROTEIN"/>
    <property type="match status" value="1"/>
</dbReference>
<organism evidence="3 4">
    <name type="scientific">Alienimonas chondri</name>
    <dbReference type="NCBI Taxonomy" id="2681879"/>
    <lineage>
        <taxon>Bacteria</taxon>
        <taxon>Pseudomonadati</taxon>
        <taxon>Planctomycetota</taxon>
        <taxon>Planctomycetia</taxon>
        <taxon>Planctomycetales</taxon>
        <taxon>Planctomycetaceae</taxon>
        <taxon>Alienimonas</taxon>
    </lineage>
</organism>
<evidence type="ECO:0000313" key="4">
    <source>
        <dbReference type="Proteomes" id="UP000609651"/>
    </source>
</evidence>
<keyword evidence="4" id="KW-1185">Reference proteome</keyword>
<accession>A0ABX1VEP2</accession>
<feature type="domain" description="LarA-like N-terminal" evidence="2">
    <location>
        <begin position="54"/>
        <end position="215"/>
    </location>
</feature>
<sequence length="443" mass="48501">MVRGATRPVKVPRFHMAGTMGGVPDSNSPAPPSTLPTDSIAGRVADLIPTDDVAGKRVLLIVPDHTRTAPLPILFPAVHDRLKEAGAAGLDVMVALGTHPPMPQARIESLLGIDPATRDDRFPGVALLNHEWDNPDALMSLGDLPCPEAAELSRGTLPDSVPVTINARIKDYDLLLVLGPVFPHEVVGFSGGNKYFFPGISGPELLNYFHWLGAIVTNAGIIGVPDTPVRRVVDAAAKLIPVERRALTFVVDPKADLYGLYYGTPESAWREASQMSERVHITRKPKPFHTVLSCAPPMYDELWVAGKCMYKLEPVVADGGELIIYAPHLSEVSETHGEAIRRVGYHTRDYFLGQWDKFKHEPWGTLAHSTHVRGGGTYEEGVEKPRVKVTLASQIPPEECEKLNLGYRDPATIDVEDFADREDEGVLLVRKAGEMLYRLDESS</sequence>
<name>A0ABX1VEP2_9PLAN</name>
<dbReference type="InterPro" id="IPR048068">
    <property type="entry name" value="LarA-like"/>
</dbReference>
<evidence type="ECO:0000259" key="2">
    <source>
        <dbReference type="Pfam" id="PF09861"/>
    </source>
</evidence>
<gene>
    <name evidence="3" type="ORF">LzC2_25430</name>
</gene>
<dbReference type="Gene3D" id="3.90.226.30">
    <property type="match status" value="1"/>
</dbReference>
<dbReference type="Gene3D" id="3.40.50.11440">
    <property type="match status" value="1"/>
</dbReference>
<dbReference type="EMBL" id="WTPX01000079">
    <property type="protein sequence ID" value="NNJ26456.1"/>
    <property type="molecule type" value="Genomic_DNA"/>
</dbReference>
<evidence type="ECO:0000313" key="3">
    <source>
        <dbReference type="EMBL" id="NNJ26456.1"/>
    </source>
</evidence>
<feature type="region of interest" description="Disordered" evidence="1">
    <location>
        <begin position="1"/>
        <end position="37"/>
    </location>
</feature>
<comment type="caution">
    <text evidence="3">The sequence shown here is derived from an EMBL/GenBank/DDBJ whole genome shotgun (WGS) entry which is preliminary data.</text>
</comment>
<dbReference type="InterPro" id="IPR018657">
    <property type="entry name" value="LarA-like_N"/>
</dbReference>
<reference evidence="3 4" key="1">
    <citation type="journal article" date="2020" name="Syst. Appl. Microbiol.">
        <title>Alienimonas chondri sp. nov., a novel planctomycete isolated from the biofilm of the red alga Chondrus crispus.</title>
        <authorList>
            <person name="Vitorino I."/>
            <person name="Albuquerque L."/>
            <person name="Wiegand S."/>
            <person name="Kallscheuer N."/>
            <person name="da Costa M.S."/>
            <person name="Lobo-da-Cunha A."/>
            <person name="Jogler C."/>
            <person name="Lage O.M."/>
        </authorList>
    </citation>
    <scope>NUCLEOTIDE SEQUENCE [LARGE SCALE GENOMIC DNA]</scope>
    <source>
        <strain evidence="3 4">LzC2</strain>
    </source>
</reference>
<protein>
    <recommendedName>
        <fullName evidence="2">LarA-like N-terminal domain-containing protein</fullName>
    </recommendedName>
</protein>